<evidence type="ECO:0000256" key="1">
    <source>
        <dbReference type="ARBA" id="ARBA00001966"/>
    </source>
</evidence>
<evidence type="ECO:0000256" key="3">
    <source>
        <dbReference type="ARBA" id="ARBA00022485"/>
    </source>
</evidence>
<dbReference type="PANTHER" id="PTHR42989:SF1">
    <property type="entry name" value="FORMATE HYDROGENLYASE SUBUNIT 7-RELATED"/>
    <property type="match status" value="1"/>
</dbReference>
<protein>
    <submittedName>
        <fullName evidence="8">Hydrogenase</fullName>
    </submittedName>
</protein>
<keyword evidence="3" id="KW-0004">4Fe-4S</keyword>
<dbReference type="Proteomes" id="UP000177230">
    <property type="component" value="Unassembled WGS sequence"/>
</dbReference>
<feature type="domain" description="NADH:ubiquinone oxidoreductase-like 20kDa subunit" evidence="7">
    <location>
        <begin position="25"/>
        <end position="133"/>
    </location>
</feature>
<comment type="cofactor">
    <cofactor evidence="1">
        <name>[4Fe-4S] cluster</name>
        <dbReference type="ChEBI" id="CHEBI:49883"/>
    </cofactor>
</comment>
<keyword evidence="4" id="KW-0479">Metal-binding</keyword>
<evidence type="ECO:0000256" key="4">
    <source>
        <dbReference type="ARBA" id="ARBA00022723"/>
    </source>
</evidence>
<evidence type="ECO:0000313" key="9">
    <source>
        <dbReference type="Proteomes" id="UP000177230"/>
    </source>
</evidence>
<dbReference type="InterPro" id="IPR006137">
    <property type="entry name" value="NADH_UbQ_OxRdtase-like_20kDa"/>
</dbReference>
<organism evidence="8 9">
    <name type="scientific">Candidatus Edwardsbacteria bacterium GWF2_54_11</name>
    <dbReference type="NCBI Taxonomy" id="1817851"/>
    <lineage>
        <taxon>Bacteria</taxon>
        <taxon>Candidatus Edwardsiibacteriota</taxon>
    </lineage>
</organism>
<dbReference type="GO" id="GO:0051539">
    <property type="term" value="F:4 iron, 4 sulfur cluster binding"/>
    <property type="evidence" value="ECO:0007669"/>
    <property type="project" value="UniProtKB-KW"/>
</dbReference>
<sequence length="160" mass="17313">MFLKKLCAKAFTKSLWIYHINTGSCNGCDIEIVDVITPYYDAERFGIKLAGSPRHADIMLVSGPVTRQALPSLKRAYDAIPDPKLVIVVGSCGCGGNLWFDTYNVTGGVDKVIPVNFYIPGCPPRPEAILYGVAVALGLAPKKVQAEASVEGPIREGMWK</sequence>
<evidence type="ECO:0000313" key="8">
    <source>
        <dbReference type="EMBL" id="OGF12172.1"/>
    </source>
</evidence>
<dbReference type="Gene3D" id="3.40.50.12280">
    <property type="match status" value="1"/>
</dbReference>
<evidence type="ECO:0000256" key="2">
    <source>
        <dbReference type="ARBA" id="ARBA00009173"/>
    </source>
</evidence>
<dbReference type="PANTHER" id="PTHR42989">
    <property type="entry name" value="HYDROGENASE-4 COMPONENT I"/>
    <property type="match status" value="1"/>
</dbReference>
<evidence type="ECO:0000256" key="6">
    <source>
        <dbReference type="ARBA" id="ARBA00023014"/>
    </source>
</evidence>
<evidence type="ECO:0000256" key="5">
    <source>
        <dbReference type="ARBA" id="ARBA00023004"/>
    </source>
</evidence>
<proteinExistence type="inferred from homology"/>
<dbReference type="EMBL" id="MFFM01000034">
    <property type="protein sequence ID" value="OGF12172.1"/>
    <property type="molecule type" value="Genomic_DNA"/>
</dbReference>
<comment type="similarity">
    <text evidence="2">Belongs to the complex I 20 kDa subunit family.</text>
</comment>
<dbReference type="SUPFAM" id="SSF56770">
    <property type="entry name" value="HydA/Nqo6-like"/>
    <property type="match status" value="1"/>
</dbReference>
<evidence type="ECO:0000259" key="7">
    <source>
        <dbReference type="Pfam" id="PF01058"/>
    </source>
</evidence>
<dbReference type="NCBIfam" id="NF005012">
    <property type="entry name" value="PRK06411.1"/>
    <property type="match status" value="1"/>
</dbReference>
<dbReference type="InterPro" id="IPR052375">
    <property type="entry name" value="Complex_I_20kDa-like"/>
</dbReference>
<reference evidence="8 9" key="1">
    <citation type="journal article" date="2016" name="Nat. Commun.">
        <title>Thousands of microbial genomes shed light on interconnected biogeochemical processes in an aquifer system.</title>
        <authorList>
            <person name="Anantharaman K."/>
            <person name="Brown C.T."/>
            <person name="Hug L.A."/>
            <person name="Sharon I."/>
            <person name="Castelle C.J."/>
            <person name="Probst A.J."/>
            <person name="Thomas B.C."/>
            <person name="Singh A."/>
            <person name="Wilkins M.J."/>
            <person name="Karaoz U."/>
            <person name="Brodie E.L."/>
            <person name="Williams K.H."/>
            <person name="Hubbard S.S."/>
            <person name="Banfield J.F."/>
        </authorList>
    </citation>
    <scope>NUCLEOTIDE SEQUENCE [LARGE SCALE GENOMIC DNA]</scope>
</reference>
<dbReference type="AlphaFoldDB" id="A0A1F5RCN0"/>
<comment type="caution">
    <text evidence="8">The sequence shown here is derived from an EMBL/GenBank/DDBJ whole genome shotgun (WGS) entry which is preliminary data.</text>
</comment>
<keyword evidence="5" id="KW-0408">Iron</keyword>
<name>A0A1F5RCN0_9BACT</name>
<dbReference type="Pfam" id="PF01058">
    <property type="entry name" value="Oxidored_q6"/>
    <property type="match status" value="1"/>
</dbReference>
<keyword evidence="6" id="KW-0411">Iron-sulfur</keyword>
<dbReference type="GO" id="GO:0046872">
    <property type="term" value="F:metal ion binding"/>
    <property type="evidence" value="ECO:0007669"/>
    <property type="project" value="UniProtKB-KW"/>
</dbReference>
<gene>
    <name evidence="8" type="ORF">A2024_04075</name>
</gene>
<accession>A0A1F5RCN0</accession>